<evidence type="ECO:0000313" key="7">
    <source>
        <dbReference type="EMBL" id="RST90536.1"/>
    </source>
</evidence>
<dbReference type="Pfam" id="PF02826">
    <property type="entry name" value="2-Hacid_dh_C"/>
    <property type="match status" value="1"/>
</dbReference>
<evidence type="ECO:0000256" key="2">
    <source>
        <dbReference type="ARBA" id="ARBA00023002"/>
    </source>
</evidence>
<evidence type="ECO:0000256" key="1">
    <source>
        <dbReference type="ARBA" id="ARBA00005854"/>
    </source>
</evidence>
<dbReference type="SUPFAM" id="SSF51735">
    <property type="entry name" value="NAD(P)-binding Rossmann-fold domains"/>
    <property type="match status" value="1"/>
</dbReference>
<keyword evidence="8" id="KW-1185">Reference proteome</keyword>
<dbReference type="Pfam" id="PF00389">
    <property type="entry name" value="2-Hacid_dh"/>
    <property type="match status" value="1"/>
</dbReference>
<dbReference type="InterPro" id="IPR006140">
    <property type="entry name" value="D-isomer_DH_NAD-bd"/>
</dbReference>
<dbReference type="Gene3D" id="3.40.50.720">
    <property type="entry name" value="NAD(P)-binding Rossmann-like Domain"/>
    <property type="match status" value="2"/>
</dbReference>
<protein>
    <recommendedName>
        <fullName evidence="9">Hydroxyacid dehydrogenase</fullName>
    </recommendedName>
</protein>
<dbReference type="AlphaFoldDB" id="A0A429ZA40"/>
<evidence type="ECO:0000259" key="6">
    <source>
        <dbReference type="Pfam" id="PF02826"/>
    </source>
</evidence>
<name>A0A429ZA40_9ENTE</name>
<evidence type="ECO:0000259" key="5">
    <source>
        <dbReference type="Pfam" id="PF00389"/>
    </source>
</evidence>
<keyword evidence="2 4" id="KW-0560">Oxidoreductase</keyword>
<dbReference type="PANTHER" id="PTHR43333">
    <property type="entry name" value="2-HACID_DH_C DOMAIN-CONTAINING PROTEIN"/>
    <property type="match status" value="1"/>
</dbReference>
<dbReference type="Proteomes" id="UP000288490">
    <property type="component" value="Unassembled WGS sequence"/>
</dbReference>
<gene>
    <name evidence="7" type="ORF">CBF36_11800</name>
</gene>
<evidence type="ECO:0008006" key="9">
    <source>
        <dbReference type="Google" id="ProtNLM"/>
    </source>
</evidence>
<dbReference type="InterPro" id="IPR036291">
    <property type="entry name" value="NAD(P)-bd_dom_sf"/>
</dbReference>
<dbReference type="GO" id="GO:0016616">
    <property type="term" value="F:oxidoreductase activity, acting on the CH-OH group of donors, NAD or NADP as acceptor"/>
    <property type="evidence" value="ECO:0007669"/>
    <property type="project" value="InterPro"/>
</dbReference>
<feature type="domain" description="D-isomer specific 2-hydroxyacid dehydrogenase catalytic" evidence="5">
    <location>
        <begin position="54"/>
        <end position="307"/>
    </location>
</feature>
<evidence type="ECO:0000256" key="4">
    <source>
        <dbReference type="RuleBase" id="RU003719"/>
    </source>
</evidence>
<dbReference type="RefSeq" id="WP_125958571.1">
    <property type="nucleotide sequence ID" value="NZ_JAQEJV010000024.1"/>
</dbReference>
<reference evidence="7 8" key="1">
    <citation type="submission" date="2017-05" db="EMBL/GenBank/DDBJ databases">
        <title>Vagococcus spp. assemblies.</title>
        <authorList>
            <person name="Gulvik C.A."/>
        </authorList>
    </citation>
    <scope>NUCLEOTIDE SEQUENCE [LARGE SCALE GENOMIC DNA]</scope>
    <source>
        <strain evidence="7 8">SS1994</strain>
    </source>
</reference>
<evidence type="ECO:0000256" key="3">
    <source>
        <dbReference type="ARBA" id="ARBA00023027"/>
    </source>
</evidence>
<comment type="caution">
    <text evidence="7">The sequence shown here is derived from an EMBL/GenBank/DDBJ whole genome shotgun (WGS) entry which is preliminary data.</text>
</comment>
<dbReference type="InterPro" id="IPR006139">
    <property type="entry name" value="D-isomer_2_OHA_DH_cat_dom"/>
</dbReference>
<feature type="domain" description="D-isomer specific 2-hydroxyacid dehydrogenase NAD-binding" evidence="6">
    <location>
        <begin position="102"/>
        <end position="276"/>
    </location>
</feature>
<proteinExistence type="inferred from homology"/>
<evidence type="ECO:0000313" key="8">
    <source>
        <dbReference type="Proteomes" id="UP000288490"/>
    </source>
</evidence>
<organism evidence="7 8">
    <name type="scientific">Vagococcus bubulae</name>
    <dbReference type="NCBI Taxonomy" id="1977868"/>
    <lineage>
        <taxon>Bacteria</taxon>
        <taxon>Bacillati</taxon>
        <taxon>Bacillota</taxon>
        <taxon>Bacilli</taxon>
        <taxon>Lactobacillales</taxon>
        <taxon>Enterococcaceae</taxon>
        <taxon>Vagococcus</taxon>
    </lineage>
</organism>
<dbReference type="PANTHER" id="PTHR43333:SF1">
    <property type="entry name" value="D-ISOMER SPECIFIC 2-HYDROXYACID DEHYDROGENASE NAD-BINDING DOMAIN-CONTAINING PROTEIN"/>
    <property type="match status" value="1"/>
</dbReference>
<sequence>MTHFLLTCVELTETQRSYLQTTFSINQVVPIEMFDRADSGKVTIIYGWSDTLPSLTHFSSLKWIQTLSAGVNYLPLEELAKRNIIVTTTSGIHGHQMTESVLGMLFSYTRNIRESILKQEKREWGVANKGTDLVDKRVLIFGTGNIAKQLAKTLQVFGCDVFGINRSGRQVEHFTQTFNYQDGQSKLSTMDIVINLMPGTTETYHYFNDCLFSNMKKGVIFINMGRGTSVNTSDLISHIKTEKIAFAALDVFEEEPLPKDSELWGLKNVLITPHISGATDKYNDRAFTILTDNLMRFMKHEVLKNVVDLDLGY</sequence>
<keyword evidence="3" id="KW-0520">NAD</keyword>
<dbReference type="EMBL" id="NGJT01000039">
    <property type="protein sequence ID" value="RST90536.1"/>
    <property type="molecule type" value="Genomic_DNA"/>
</dbReference>
<dbReference type="SUPFAM" id="SSF52283">
    <property type="entry name" value="Formate/glycerate dehydrogenase catalytic domain-like"/>
    <property type="match status" value="1"/>
</dbReference>
<accession>A0A429ZA40</accession>
<comment type="similarity">
    <text evidence="1 4">Belongs to the D-isomer specific 2-hydroxyacid dehydrogenase family.</text>
</comment>
<dbReference type="OrthoDB" id="9805416at2"/>
<dbReference type="GO" id="GO:0051287">
    <property type="term" value="F:NAD binding"/>
    <property type="evidence" value="ECO:0007669"/>
    <property type="project" value="InterPro"/>
</dbReference>